<dbReference type="Gene3D" id="3.30.565.40">
    <property type="entry name" value="Fervidobacterium nodosum Rt17-B1 like"/>
    <property type="match status" value="1"/>
</dbReference>
<dbReference type="AlphaFoldDB" id="A0A7V7QLU6"/>
<dbReference type="RefSeq" id="WP_151142138.1">
    <property type="nucleotide sequence ID" value="NZ_WAGX01000004.1"/>
</dbReference>
<name>A0A7V7QLU6_9FIRM</name>
<accession>A0A7V7QLU6</accession>
<organism evidence="2 3">
    <name type="scientific">Candidatus Galacturonatibacter soehngenii</name>
    <dbReference type="NCBI Taxonomy" id="2307010"/>
    <lineage>
        <taxon>Bacteria</taxon>
        <taxon>Bacillati</taxon>
        <taxon>Bacillota</taxon>
        <taxon>Clostridia</taxon>
        <taxon>Lachnospirales</taxon>
        <taxon>Lachnospiraceae</taxon>
        <taxon>Candidatus Galacturonatibacter</taxon>
    </lineage>
</organism>
<reference evidence="2 3" key="1">
    <citation type="submission" date="2019-09" db="EMBL/GenBank/DDBJ databases">
        <authorList>
            <person name="Valk L.C."/>
        </authorList>
    </citation>
    <scope>NUCLEOTIDE SEQUENCE [LARGE SCALE GENOMIC DNA]</scope>
    <source>
        <strain evidence="2">GalUA</strain>
    </source>
</reference>
<feature type="chain" id="PRO_5039171845" evidence="1">
    <location>
        <begin position="21"/>
        <end position="299"/>
    </location>
</feature>
<dbReference type="PROSITE" id="PS51257">
    <property type="entry name" value="PROKAR_LIPOPROTEIN"/>
    <property type="match status" value="1"/>
</dbReference>
<sequence length="299" mass="34016">MKKYLLLLAVCLVVTGCSLNSNKEAVETKEEVSPSSEADFKVDPKEEEIETVEQIPGLNDISVDVMNVENEVKVEPVEVTIKTLQREYKDSNGVVVSYVRIDYPVILDESNSEGIVKINEFFKETAEALYEENNTYAIDNVESVTQDLEEQSTVQYFYSEYDVTFEVKYNANGILSILQKFSEKYTGKEEINSYAMGYVFDINTGERFTIDKVLAGTNQEIANVVGQAFLDSDKIEERVKTYYKEEILANTQYVEFYLDTENINFFYNPNMVVPYAEGTLVASLSLNTNNLLKIKLGEE</sequence>
<keyword evidence="1" id="KW-0732">Signal</keyword>
<dbReference type="EMBL" id="WAGX01000004">
    <property type="protein sequence ID" value="KAB1439540.1"/>
    <property type="molecule type" value="Genomic_DNA"/>
</dbReference>
<reference evidence="2 3" key="2">
    <citation type="submission" date="2020-02" db="EMBL/GenBank/DDBJ databases">
        <title>Candidatus Galacturonibacter soehngenii shows hetero-acetogenic catabolism of galacturonic acid but lacks a canonical carbon monoxide dehydrogenase/acetyl-CoA synthase complex.</title>
        <authorList>
            <person name="Diender M."/>
            <person name="Stouten G.R."/>
            <person name="Petersen J.F."/>
            <person name="Nielsen P.H."/>
            <person name="Dueholm M.S."/>
            <person name="Pronk J.T."/>
            <person name="Van Loosdrecht M.C.M."/>
        </authorList>
    </citation>
    <scope>NUCLEOTIDE SEQUENCE [LARGE SCALE GENOMIC DNA]</scope>
    <source>
        <strain evidence="2">GalUA</strain>
    </source>
</reference>
<evidence type="ECO:0000256" key="1">
    <source>
        <dbReference type="SAM" id="SignalP"/>
    </source>
</evidence>
<comment type="caution">
    <text evidence="2">The sequence shown here is derived from an EMBL/GenBank/DDBJ whole genome shotgun (WGS) entry which is preliminary data.</text>
</comment>
<dbReference type="Proteomes" id="UP000461768">
    <property type="component" value="Unassembled WGS sequence"/>
</dbReference>
<keyword evidence="3" id="KW-1185">Reference proteome</keyword>
<dbReference type="OrthoDB" id="2042902at2"/>
<evidence type="ECO:0000313" key="3">
    <source>
        <dbReference type="Proteomes" id="UP000461768"/>
    </source>
</evidence>
<feature type="signal peptide" evidence="1">
    <location>
        <begin position="1"/>
        <end position="20"/>
    </location>
</feature>
<protein>
    <submittedName>
        <fullName evidence="2">DUF3298 and DUF4163 domain-containing protein</fullName>
    </submittedName>
</protein>
<evidence type="ECO:0000313" key="2">
    <source>
        <dbReference type="EMBL" id="KAB1439540.1"/>
    </source>
</evidence>
<proteinExistence type="predicted"/>
<gene>
    <name evidence="2" type="ORF">F7O84_03870</name>
</gene>